<dbReference type="NCBIfam" id="TIGR02214">
    <property type="entry name" value="spoVD_pbp"/>
    <property type="match status" value="1"/>
</dbReference>
<dbReference type="SUPFAM" id="SSF54184">
    <property type="entry name" value="Penicillin-binding protein 2x (pbp-2x), c-terminal domain"/>
    <property type="match status" value="2"/>
</dbReference>
<evidence type="ECO:0000256" key="3">
    <source>
        <dbReference type="ARBA" id="ARBA00023136"/>
    </source>
</evidence>
<comment type="caution">
    <text evidence="5">The sequence shown here is derived from an EMBL/GenBank/DDBJ whole genome shotgun (WGS) entry which is preliminary data.</text>
</comment>
<dbReference type="InterPro" id="IPR050515">
    <property type="entry name" value="Beta-lactam/transpept"/>
</dbReference>
<dbReference type="GO" id="GO:0005886">
    <property type="term" value="C:plasma membrane"/>
    <property type="evidence" value="ECO:0007669"/>
    <property type="project" value="TreeGrafter"/>
</dbReference>
<dbReference type="PROSITE" id="PS51178">
    <property type="entry name" value="PASTA"/>
    <property type="match status" value="2"/>
</dbReference>
<accession>A0A084JIR6</accession>
<feature type="domain" description="PASTA" evidence="4">
    <location>
        <begin position="606"/>
        <end position="665"/>
    </location>
</feature>
<dbReference type="EMBL" id="JPMD01000001">
    <property type="protein sequence ID" value="KEZ88850.1"/>
    <property type="molecule type" value="Genomic_DNA"/>
</dbReference>
<dbReference type="Pfam" id="PF00905">
    <property type="entry name" value="Transpeptidase"/>
    <property type="match status" value="1"/>
</dbReference>
<dbReference type="PANTHER" id="PTHR30627">
    <property type="entry name" value="PEPTIDOGLYCAN D,D-TRANSPEPTIDASE"/>
    <property type="match status" value="1"/>
</dbReference>
<dbReference type="STRING" id="318464.IO99_01425"/>
<evidence type="ECO:0000313" key="6">
    <source>
        <dbReference type="Proteomes" id="UP000028542"/>
    </source>
</evidence>
<dbReference type="Gene3D" id="3.40.710.10">
    <property type="entry name" value="DD-peptidase/beta-lactamase superfamily"/>
    <property type="match status" value="1"/>
</dbReference>
<gene>
    <name evidence="5" type="ORF">IO99_01425</name>
</gene>
<keyword evidence="6" id="KW-1185">Reference proteome</keyword>
<comment type="subcellular location">
    <subcellularLocation>
        <location evidence="1">Membrane</location>
    </subcellularLocation>
</comment>
<evidence type="ECO:0000256" key="2">
    <source>
        <dbReference type="ARBA" id="ARBA00007171"/>
    </source>
</evidence>
<comment type="similarity">
    <text evidence="2">Belongs to the transpeptidase family.</text>
</comment>
<dbReference type="PANTHER" id="PTHR30627:SF1">
    <property type="entry name" value="PEPTIDOGLYCAN D,D-TRANSPEPTIDASE FTSI"/>
    <property type="match status" value="1"/>
</dbReference>
<dbReference type="CDD" id="cd06575">
    <property type="entry name" value="PASTA_Pbp2x-like_2"/>
    <property type="match status" value="1"/>
</dbReference>
<dbReference type="CDD" id="cd06576">
    <property type="entry name" value="PASTA_Pbp2x-like_1"/>
    <property type="match status" value="1"/>
</dbReference>
<dbReference type="InterPro" id="IPR005543">
    <property type="entry name" value="PASTA_dom"/>
</dbReference>
<dbReference type="Pfam" id="PF03793">
    <property type="entry name" value="PASTA"/>
    <property type="match status" value="2"/>
</dbReference>
<protein>
    <submittedName>
        <fullName evidence="5">Stage V sporulation protein D</fullName>
    </submittedName>
</protein>
<reference evidence="5 6" key="1">
    <citation type="submission" date="2014-07" db="EMBL/GenBank/DDBJ databases">
        <title>Draft genome of Clostridium sulfidigenes 113A isolated from sediments associated with methane hydrate from Krishna Godavari basin.</title>
        <authorList>
            <person name="Honkalas V.S."/>
            <person name="Dabir A.P."/>
            <person name="Arora P."/>
            <person name="Dhakephalkar P.K."/>
        </authorList>
    </citation>
    <scope>NUCLEOTIDE SEQUENCE [LARGE SCALE GENOMIC DNA]</scope>
    <source>
        <strain evidence="5 6">113A</strain>
    </source>
</reference>
<dbReference type="AlphaFoldDB" id="A0A084JIR6"/>
<dbReference type="InterPro" id="IPR011927">
    <property type="entry name" value="SpoVD_pbp"/>
</dbReference>
<dbReference type="InterPro" id="IPR001460">
    <property type="entry name" value="PCN-bd_Tpept"/>
</dbReference>
<dbReference type="GO" id="GO:0071555">
    <property type="term" value="P:cell wall organization"/>
    <property type="evidence" value="ECO:0007669"/>
    <property type="project" value="TreeGrafter"/>
</dbReference>
<dbReference type="GO" id="GO:0008658">
    <property type="term" value="F:penicillin binding"/>
    <property type="evidence" value="ECO:0007669"/>
    <property type="project" value="InterPro"/>
</dbReference>
<dbReference type="Gene3D" id="3.90.1310.10">
    <property type="entry name" value="Penicillin-binding protein 2a (Domain 2)"/>
    <property type="match status" value="1"/>
</dbReference>
<organism evidence="5 6">
    <name type="scientific">Clostridium sulfidigenes</name>
    <dbReference type="NCBI Taxonomy" id="318464"/>
    <lineage>
        <taxon>Bacteria</taxon>
        <taxon>Bacillati</taxon>
        <taxon>Bacillota</taxon>
        <taxon>Clostridia</taxon>
        <taxon>Eubacteriales</taxon>
        <taxon>Clostridiaceae</taxon>
        <taxon>Clostridium</taxon>
    </lineage>
</organism>
<proteinExistence type="inferred from homology"/>
<dbReference type="InterPro" id="IPR036138">
    <property type="entry name" value="PBP_dimer_sf"/>
</dbReference>
<sequence>MAKKYFVDKVLMKKRMILAMLLAFLVFLGLSIRLGYVMFVEESTYKSLAKQQWTSDVRINAKRGKILDRNGNELAISANVYRADLDLNTLRKDIENNGMTMEQVATTLSGIIGEEQADVLHILTNPLPNGRPRGSAILKRRIEKDATDAIREFCKNNNINGIVISPDTKRYYPNGNFAAHILGHTNSDGEGLTGLELYYNKYLSGVPGIKVAEIDQKSEGLPYTISEFTEPIDGRNVVTTIDENIQNFAEKLAEEALADNEAKAVSIMVMDPNTGEILALANKPDYDPNNPWVGGTSDEEIQQMWRNRLVSDAYEPGSIFKVITATAAIEKGILTEGEAFNCGGSLNIGGRNIHCWKTSGHGPQTFEEILKNSCNVGFMVLGERLGAANLNEYIEKFGLGHKTGIDLPGESAGIVKATKDISVTDLATISFGQSNTTTGVQFMRAFNAIANGGYLITPHLMKEINHYDDKKELVVDETYKIEKQQRFTPEAMTEMRSHLEQVVGAGGGSKAKIDGYRIAGKTGTAQKVDTVNGGYANGKYLSSFAGMAPADNPKYTVFVSIDEPNPSWYYAGQIAAPVGQKLFNDLFNYTEMKPNGSYMEVDESLKADVIVPEARGLSVADAKKVITDAGLTIRVEGSGGTITDINPKPGFTLKEGKEIILYAGGSNGSADTVIIPDLKGFTKESIIKLFDDLGLKSEFIGEGLVVEQSVAGNQEIKKGTTVTFHLGTLVD</sequence>
<evidence type="ECO:0000313" key="5">
    <source>
        <dbReference type="EMBL" id="KEZ88850.1"/>
    </source>
</evidence>
<dbReference type="SMART" id="SM00740">
    <property type="entry name" value="PASTA"/>
    <property type="match status" value="2"/>
</dbReference>
<dbReference type="InterPro" id="IPR012338">
    <property type="entry name" value="Beta-lactam/transpept-like"/>
</dbReference>
<dbReference type="SUPFAM" id="SSF56601">
    <property type="entry name" value="beta-lactamase/transpeptidase-like"/>
    <property type="match status" value="1"/>
</dbReference>
<evidence type="ECO:0000259" key="4">
    <source>
        <dbReference type="PROSITE" id="PS51178"/>
    </source>
</evidence>
<feature type="domain" description="PASTA" evidence="4">
    <location>
        <begin position="669"/>
        <end position="728"/>
    </location>
</feature>
<dbReference type="Gene3D" id="3.30.450.330">
    <property type="match status" value="1"/>
</dbReference>
<dbReference type="RefSeq" id="WP_035129287.1">
    <property type="nucleotide sequence ID" value="NZ_JPMD01000001.1"/>
</dbReference>
<dbReference type="InterPro" id="IPR005311">
    <property type="entry name" value="PBP_dimer"/>
</dbReference>
<dbReference type="SUPFAM" id="SSF56519">
    <property type="entry name" value="Penicillin binding protein dimerisation domain"/>
    <property type="match status" value="1"/>
</dbReference>
<evidence type="ECO:0000256" key="1">
    <source>
        <dbReference type="ARBA" id="ARBA00004370"/>
    </source>
</evidence>
<dbReference type="eggNOG" id="COG0768">
    <property type="taxonomic scope" value="Bacteria"/>
</dbReference>
<dbReference type="Gene3D" id="3.30.10.20">
    <property type="match status" value="1"/>
</dbReference>
<dbReference type="Pfam" id="PF03717">
    <property type="entry name" value="PBP_dimer"/>
    <property type="match status" value="1"/>
</dbReference>
<name>A0A084JIR6_9CLOT</name>
<keyword evidence="3" id="KW-0472">Membrane</keyword>
<dbReference type="Proteomes" id="UP000028542">
    <property type="component" value="Unassembled WGS sequence"/>
</dbReference>